<keyword evidence="4" id="KW-1185">Reference proteome</keyword>
<gene>
    <name evidence="3" type="ORF">P5673_030197</name>
</gene>
<dbReference type="AlphaFoldDB" id="A0AAD9PUK4"/>
<dbReference type="EMBL" id="JARQWQ010000127">
    <property type="protein sequence ID" value="KAK2549372.1"/>
    <property type="molecule type" value="Genomic_DNA"/>
</dbReference>
<evidence type="ECO:0000313" key="4">
    <source>
        <dbReference type="Proteomes" id="UP001249851"/>
    </source>
</evidence>
<accession>A0AAD9PUK4</accession>
<dbReference type="InterPro" id="IPR006580">
    <property type="entry name" value="Znf_TTF"/>
</dbReference>
<protein>
    <recommendedName>
        <fullName evidence="2">TTF-type domain-containing protein</fullName>
    </recommendedName>
</protein>
<organism evidence="3 4">
    <name type="scientific">Acropora cervicornis</name>
    <name type="common">Staghorn coral</name>
    <dbReference type="NCBI Taxonomy" id="6130"/>
    <lineage>
        <taxon>Eukaryota</taxon>
        <taxon>Metazoa</taxon>
        <taxon>Cnidaria</taxon>
        <taxon>Anthozoa</taxon>
        <taxon>Hexacorallia</taxon>
        <taxon>Scleractinia</taxon>
        <taxon>Astrocoeniina</taxon>
        <taxon>Acroporidae</taxon>
        <taxon>Acropora</taxon>
    </lineage>
</organism>
<evidence type="ECO:0000313" key="3">
    <source>
        <dbReference type="EMBL" id="KAK2549372.1"/>
    </source>
</evidence>
<proteinExistence type="predicted"/>
<feature type="signal peptide" evidence="1">
    <location>
        <begin position="1"/>
        <end position="20"/>
    </location>
</feature>
<evidence type="ECO:0000256" key="1">
    <source>
        <dbReference type="SAM" id="SignalP"/>
    </source>
</evidence>
<feature type="domain" description="TTF-type" evidence="2">
    <location>
        <begin position="197"/>
        <end position="299"/>
    </location>
</feature>
<evidence type="ECO:0000259" key="2">
    <source>
        <dbReference type="SMART" id="SM00597"/>
    </source>
</evidence>
<keyword evidence="1" id="KW-0732">Signal</keyword>
<name>A0AAD9PUK4_ACRCE</name>
<feature type="chain" id="PRO_5041956430" description="TTF-type domain-containing protein" evidence="1">
    <location>
        <begin position="21"/>
        <end position="540"/>
    </location>
</feature>
<reference evidence="3" key="1">
    <citation type="journal article" date="2023" name="G3 (Bethesda)">
        <title>Whole genome assembly and annotation of the endangered Caribbean coral Acropora cervicornis.</title>
        <authorList>
            <person name="Selwyn J.D."/>
            <person name="Vollmer S.V."/>
        </authorList>
    </citation>
    <scope>NUCLEOTIDE SEQUENCE</scope>
    <source>
        <strain evidence="3">K2</strain>
    </source>
</reference>
<dbReference type="PANTHER" id="PTHR45749">
    <property type="match status" value="1"/>
</dbReference>
<reference evidence="3" key="2">
    <citation type="journal article" date="2023" name="Science">
        <title>Genomic signatures of disease resistance in endangered staghorn corals.</title>
        <authorList>
            <person name="Vollmer S.V."/>
            <person name="Selwyn J.D."/>
            <person name="Despard B.A."/>
            <person name="Roesel C.L."/>
        </authorList>
    </citation>
    <scope>NUCLEOTIDE SEQUENCE</scope>
    <source>
        <strain evidence="3">K2</strain>
    </source>
</reference>
<dbReference type="Proteomes" id="UP001249851">
    <property type="component" value="Unassembled WGS sequence"/>
</dbReference>
<sequence length="540" mass="62128">MNFKLLFIFSLALGTVFLHAIRLVEHGNDEISLLDKLEWAFAGRTLFTRAVYRFKYLKQRIRYSYGHPGSFNPAVITNKEAHMIYGNMDKETGTSQATGFAKKKRSKISDFFSKTEQCCIEEPACKRSFQPIGNTALTDMQTTKSTAEQPRSPTVHIQQLEAEHSASPGQSLTDNLHITEPFQPTNFNFPKKTFGKQNRSFQSKWFNDFPWLHYNEQSDSVLCFICAQQNQKLNLRAARNKEWVFISQGFSNWKKALVRFKEHQVSECHKLAMEYQISIPNTCGNVIQMSNDAAKKTMATNRFCLLKIIECLQYLARQAMPMQGDTDEEYIVTLIKFSPKRECLLGDIKENLDEEHAAGGIIALCPTRWTVRASCFQRIIDNYSALLQEWIVCLDQKLQADITFPKHYKRQRCRQLVDNELPMKEGEFTCLDDIQANMKTFSEAEKSMISEIITICNLLLVNPATSAPGERSFSSARRLKTWLRSTMTQTRFSNLTILNTHKQRTDNLCLIDIANEFTALNDNRRKNFGTFKESDFKISG</sequence>
<comment type="caution">
    <text evidence="3">The sequence shown here is derived from an EMBL/GenBank/DDBJ whole genome shotgun (WGS) entry which is preliminary data.</text>
</comment>
<dbReference type="SMART" id="SM00597">
    <property type="entry name" value="ZnF_TTF"/>
    <property type="match status" value="1"/>
</dbReference>
<dbReference type="PANTHER" id="PTHR45749:SF14">
    <property type="entry name" value="TTF-TYPE DOMAIN-CONTAINING PROTEIN"/>
    <property type="match status" value="1"/>
</dbReference>